<evidence type="ECO:0000313" key="3">
    <source>
        <dbReference type="EMBL" id="MCI0125786.1"/>
    </source>
</evidence>
<feature type="transmembrane region" description="Helical" evidence="2">
    <location>
        <begin position="79"/>
        <end position="97"/>
    </location>
</feature>
<keyword evidence="4" id="KW-1185">Reference proteome</keyword>
<reference evidence="3" key="1">
    <citation type="submission" date="2022-03" db="EMBL/GenBank/DDBJ databases">
        <title>The complete genome sequence of a Methyloterrigena soli.</title>
        <authorList>
            <person name="Zi Z."/>
        </authorList>
    </citation>
    <scope>NUCLEOTIDE SEQUENCE</scope>
    <source>
        <strain evidence="3">M48</strain>
    </source>
</reference>
<dbReference type="AlphaFoldDB" id="A0AA41UET3"/>
<evidence type="ECO:0000313" key="4">
    <source>
        <dbReference type="Proteomes" id="UP001156140"/>
    </source>
</evidence>
<dbReference type="EMBL" id="JALAZD010000001">
    <property type="protein sequence ID" value="MCI0125786.1"/>
    <property type="molecule type" value="Genomic_DNA"/>
</dbReference>
<name>A0AA41UET3_9HYPH</name>
<dbReference type="RefSeq" id="WP_281734910.1">
    <property type="nucleotide sequence ID" value="NZ_JAKETQ010000001.1"/>
</dbReference>
<dbReference type="Proteomes" id="UP001156140">
    <property type="component" value="Unassembled WGS sequence"/>
</dbReference>
<dbReference type="InterPro" id="IPR010865">
    <property type="entry name" value="DUF1499"/>
</dbReference>
<keyword evidence="2" id="KW-0812">Transmembrane</keyword>
<dbReference type="Pfam" id="PF07386">
    <property type="entry name" value="DUF1499"/>
    <property type="match status" value="1"/>
</dbReference>
<comment type="caution">
    <text evidence="3">The sequence shown here is derived from an EMBL/GenBank/DDBJ whole genome shotgun (WGS) entry which is preliminary data.</text>
</comment>
<evidence type="ECO:0000256" key="1">
    <source>
        <dbReference type="SAM" id="MobiDB-lite"/>
    </source>
</evidence>
<organism evidence="3 4">
    <name type="scientific">Paradevosia shaoguanensis</name>
    <dbReference type="NCBI Taxonomy" id="1335043"/>
    <lineage>
        <taxon>Bacteria</taxon>
        <taxon>Pseudomonadati</taxon>
        <taxon>Pseudomonadota</taxon>
        <taxon>Alphaproteobacteria</taxon>
        <taxon>Hyphomicrobiales</taxon>
        <taxon>Devosiaceae</taxon>
        <taxon>Paradevosia</taxon>
    </lineage>
</organism>
<feature type="region of interest" description="Disordered" evidence="1">
    <location>
        <begin position="253"/>
        <end position="299"/>
    </location>
</feature>
<keyword evidence="2" id="KW-1133">Transmembrane helix</keyword>
<feature type="transmembrane region" description="Helical" evidence="2">
    <location>
        <begin position="43"/>
        <end position="67"/>
    </location>
</feature>
<protein>
    <submittedName>
        <fullName evidence="3">DUF1499 domain-containing protein</fullName>
    </submittedName>
</protein>
<evidence type="ECO:0000256" key="2">
    <source>
        <dbReference type="SAM" id="Phobius"/>
    </source>
</evidence>
<accession>A0AA41UET3</accession>
<gene>
    <name evidence="3" type="ORF">ML536_02985</name>
</gene>
<sequence>MRILIRTSKWAIWARRLASFAVPLAVIPVVLHRQQVITTEAFHTMALVALIVAGLSLFLSLGALVRLWITGDRGWDRAFGGLLLSLLCLAPFVYGFIEASRYPRVTDVSTTPDLKLALLAPAPSVDPTVDQAAIEAAFPNAHTRTYPLDAPRLYEVVNKLVNDWGWHVRLRQAPPTARGTGQIDAVVTTWLGWRDAVAIRVSTGAEGGVVDMRSASLTPSLSDLGANGKRIEEFLLALDSAVTTVLRNSVLAPAPQGAEGDTPPPVQGGRSDVVVPADRPADLRPPPPEPFDTEAPPQE</sequence>
<proteinExistence type="predicted"/>
<keyword evidence="2" id="KW-0472">Membrane</keyword>